<evidence type="ECO:0008006" key="4">
    <source>
        <dbReference type="Google" id="ProtNLM"/>
    </source>
</evidence>
<dbReference type="STRING" id="1385512.N784_13430"/>
<gene>
    <name evidence="2" type="ORF">N784_13430</name>
</gene>
<name>A0A0A5FX18_9BACI</name>
<dbReference type="InterPro" id="IPR011604">
    <property type="entry name" value="PDDEXK-like_dom_sf"/>
</dbReference>
<evidence type="ECO:0000313" key="2">
    <source>
        <dbReference type="EMBL" id="KGX84459.1"/>
    </source>
</evidence>
<evidence type="ECO:0000256" key="1">
    <source>
        <dbReference type="SAM" id="MobiDB-lite"/>
    </source>
</evidence>
<organism evidence="2 3">
    <name type="scientific">Pontibacillus litoralis JSM 072002</name>
    <dbReference type="NCBI Taxonomy" id="1385512"/>
    <lineage>
        <taxon>Bacteria</taxon>
        <taxon>Bacillati</taxon>
        <taxon>Bacillota</taxon>
        <taxon>Bacilli</taxon>
        <taxon>Bacillales</taxon>
        <taxon>Bacillaceae</taxon>
        <taxon>Pontibacillus</taxon>
    </lineage>
</organism>
<dbReference type="eggNOG" id="COG2887">
    <property type="taxonomic scope" value="Bacteria"/>
</dbReference>
<dbReference type="AlphaFoldDB" id="A0A0A5FX18"/>
<keyword evidence="3" id="KW-1185">Reference proteome</keyword>
<feature type="region of interest" description="Disordered" evidence="1">
    <location>
        <begin position="357"/>
        <end position="391"/>
    </location>
</feature>
<dbReference type="Gene3D" id="3.90.320.10">
    <property type="match status" value="1"/>
</dbReference>
<proteinExistence type="predicted"/>
<dbReference type="EMBL" id="AVPG01000038">
    <property type="protein sequence ID" value="KGX84459.1"/>
    <property type="molecule type" value="Genomic_DNA"/>
</dbReference>
<sequence>MAKQIAHAERAHALLSASASNRWLACPPSARLEEQFEDKGSTYAAEGTLAHEIAELRLRKYFVEPMAKSTFTRRLNKMKKNELFQQEMLKHTESYLDYLKELTLGMEVSPYVAVEKKVDFSTYVPEGFGTADCIIIGGNTLYVNDFKYGKGVPVSAEDNPQMKLYALGAYAAYSFLYPISKVHLSIVQPRLDNVSEYELPLEDLLKWGEEIKPVAQKAFKGDGEYVPGEHCKFCKAKATCRARMEQYSTLDDFKQMKPPLISNEEVGQALEKAKHLESWVRALKEYALKESLKGNEIAGWKAVEGRGSRNYVDQDKAFQHLKAHGIKEALLYERVPLTVPKLEKELGKKEYRELLEEPGLVQKSPGKPTLAPATDKRQAITNEVSATEDFS</sequence>
<protein>
    <recommendedName>
        <fullName evidence="4">Nuclease</fullName>
    </recommendedName>
</protein>
<dbReference type="Pfam" id="PF10926">
    <property type="entry name" value="DUF2800"/>
    <property type="match status" value="1"/>
</dbReference>
<dbReference type="Proteomes" id="UP000030401">
    <property type="component" value="Unassembled WGS sequence"/>
</dbReference>
<evidence type="ECO:0000313" key="3">
    <source>
        <dbReference type="Proteomes" id="UP000030401"/>
    </source>
</evidence>
<dbReference type="RefSeq" id="WP_036836279.1">
    <property type="nucleotide sequence ID" value="NZ_AVPG01000038.1"/>
</dbReference>
<dbReference type="InterPro" id="IPR021229">
    <property type="entry name" value="DUF2800"/>
</dbReference>
<comment type="caution">
    <text evidence="2">The sequence shown here is derived from an EMBL/GenBank/DDBJ whole genome shotgun (WGS) entry which is preliminary data.</text>
</comment>
<dbReference type="OrthoDB" id="9766061at2"/>
<accession>A0A0A5FX18</accession>
<reference evidence="2 3" key="1">
    <citation type="submission" date="2013-08" db="EMBL/GenBank/DDBJ databases">
        <authorList>
            <person name="Huang J."/>
            <person name="Wang G."/>
        </authorList>
    </citation>
    <scope>NUCLEOTIDE SEQUENCE [LARGE SCALE GENOMIC DNA]</scope>
    <source>
        <strain evidence="2 3">JSM 072002</strain>
    </source>
</reference>